<gene>
    <name evidence="1" type="ORF">PCOR1329_LOCUS42904</name>
</gene>
<comment type="caution">
    <text evidence="1">The sequence shown here is derived from an EMBL/GenBank/DDBJ whole genome shotgun (WGS) entry which is preliminary data.</text>
</comment>
<reference evidence="1" key="1">
    <citation type="submission" date="2023-10" db="EMBL/GenBank/DDBJ databases">
        <authorList>
            <person name="Chen Y."/>
            <person name="Shah S."/>
            <person name="Dougan E. K."/>
            <person name="Thang M."/>
            <person name="Chan C."/>
        </authorList>
    </citation>
    <scope>NUCLEOTIDE SEQUENCE [LARGE SCALE GENOMIC DNA]</scope>
</reference>
<accession>A0ABN9TZ30</accession>
<feature type="non-terminal residue" evidence="1">
    <location>
        <position position="1"/>
    </location>
</feature>
<dbReference type="Proteomes" id="UP001189429">
    <property type="component" value="Unassembled WGS sequence"/>
</dbReference>
<dbReference type="EMBL" id="CAUYUJ010015157">
    <property type="protein sequence ID" value="CAK0850496.1"/>
    <property type="molecule type" value="Genomic_DNA"/>
</dbReference>
<sequence length="136" mass="14452">GDMGSYLQAAMRAMAANGDAGGTKAQELHAAIELPPPNPPVRPAVELQQASAKVVKESEKEAARKVHAPGSQTAYFGRATMEIGTAPSEGFRLQLSFSKLFDGVELQDAHNKMVEETSKQVNSQLQAALEKTMGSL</sequence>
<keyword evidence="2" id="KW-1185">Reference proteome</keyword>
<proteinExistence type="predicted"/>
<organism evidence="1 2">
    <name type="scientific">Prorocentrum cordatum</name>
    <dbReference type="NCBI Taxonomy" id="2364126"/>
    <lineage>
        <taxon>Eukaryota</taxon>
        <taxon>Sar</taxon>
        <taxon>Alveolata</taxon>
        <taxon>Dinophyceae</taxon>
        <taxon>Prorocentrales</taxon>
        <taxon>Prorocentraceae</taxon>
        <taxon>Prorocentrum</taxon>
    </lineage>
</organism>
<feature type="non-terminal residue" evidence="1">
    <location>
        <position position="136"/>
    </location>
</feature>
<evidence type="ECO:0000313" key="1">
    <source>
        <dbReference type="EMBL" id="CAK0850496.1"/>
    </source>
</evidence>
<name>A0ABN9TZ30_9DINO</name>
<protein>
    <submittedName>
        <fullName evidence="1">Uncharacterized protein</fullName>
    </submittedName>
</protein>
<evidence type="ECO:0000313" key="2">
    <source>
        <dbReference type="Proteomes" id="UP001189429"/>
    </source>
</evidence>